<reference evidence="3" key="1">
    <citation type="submission" date="2019-01" db="EMBL/GenBank/DDBJ databases">
        <title>Cytophagaceae bacterium strain CAR-16.</title>
        <authorList>
            <person name="Chen W.-M."/>
        </authorList>
    </citation>
    <scope>NUCLEOTIDE SEQUENCE [LARGE SCALE GENOMIC DNA]</scope>
    <source>
        <strain evidence="3">ICH-30</strain>
    </source>
</reference>
<keyword evidence="1" id="KW-0732">Signal</keyword>
<dbReference type="OrthoDB" id="1118003at2"/>
<name>A0A4Q1KVE6_9FLAO</name>
<dbReference type="EMBL" id="SBKQ01000003">
    <property type="protein sequence ID" value="RXR34261.1"/>
    <property type="molecule type" value="Genomic_DNA"/>
</dbReference>
<organism evidence="2 3">
    <name type="scientific">Flavobacterium piscinae</name>
    <dbReference type="NCBI Taxonomy" id="2506424"/>
    <lineage>
        <taxon>Bacteria</taxon>
        <taxon>Pseudomonadati</taxon>
        <taxon>Bacteroidota</taxon>
        <taxon>Flavobacteriia</taxon>
        <taxon>Flavobacteriales</taxon>
        <taxon>Flavobacteriaceae</taxon>
        <taxon>Flavobacterium</taxon>
    </lineage>
</organism>
<dbReference type="AlphaFoldDB" id="A0A4Q1KVE6"/>
<dbReference type="Pfam" id="PF20351">
    <property type="entry name" value="DUF6646"/>
    <property type="match status" value="1"/>
</dbReference>
<evidence type="ECO:0000313" key="2">
    <source>
        <dbReference type="EMBL" id="RXR34261.1"/>
    </source>
</evidence>
<evidence type="ECO:0000256" key="1">
    <source>
        <dbReference type="SAM" id="SignalP"/>
    </source>
</evidence>
<evidence type="ECO:0000313" key="3">
    <source>
        <dbReference type="Proteomes" id="UP000289734"/>
    </source>
</evidence>
<sequence>MKKIFVVGLLFGSLFANAQAYKGKGDQKFQVGANIQDHATGITLFYDRGIGENMSIGVQTVYLLSVDGDASKFEDEFDIKARFSANIGNVLKLPAEMDIYPGLNLGLRNFGAHAGVRYFFSEGFGLFSEVGFPIASYNNDPIGYEKLNNQFQFSIGASFNL</sequence>
<dbReference type="RefSeq" id="WP_129463544.1">
    <property type="nucleotide sequence ID" value="NZ_JACSXZ010000001.1"/>
</dbReference>
<keyword evidence="3" id="KW-1185">Reference proteome</keyword>
<gene>
    <name evidence="2" type="ORF">EQG68_04285</name>
</gene>
<feature type="signal peptide" evidence="1">
    <location>
        <begin position="1"/>
        <end position="18"/>
    </location>
</feature>
<dbReference type="InterPro" id="IPR046588">
    <property type="entry name" value="DUF6646"/>
</dbReference>
<accession>A0A4Q1KVE6</accession>
<protein>
    <recommendedName>
        <fullName evidence="4">Outer membrane protein beta-barrel domain-containing protein</fullName>
    </recommendedName>
</protein>
<dbReference type="Proteomes" id="UP000289734">
    <property type="component" value="Unassembled WGS sequence"/>
</dbReference>
<comment type="caution">
    <text evidence="2">The sequence shown here is derived from an EMBL/GenBank/DDBJ whole genome shotgun (WGS) entry which is preliminary data.</text>
</comment>
<evidence type="ECO:0008006" key="4">
    <source>
        <dbReference type="Google" id="ProtNLM"/>
    </source>
</evidence>
<proteinExistence type="predicted"/>
<feature type="chain" id="PRO_5041087293" description="Outer membrane protein beta-barrel domain-containing protein" evidence="1">
    <location>
        <begin position="19"/>
        <end position="161"/>
    </location>
</feature>